<protein>
    <submittedName>
        <fullName evidence="2">Uncharacterized protein</fullName>
    </submittedName>
</protein>
<evidence type="ECO:0000256" key="1">
    <source>
        <dbReference type="SAM" id="MobiDB-lite"/>
    </source>
</evidence>
<sequence length="94" mass="10357">MSQTPPTNSDGDKTPPCGVPRTTETSDEYTVLSHLPTLCVILTTCVRPTKRRESRLLSVCYCARSSLRVWNVTISAPTSQISEADALAFHRFSV</sequence>
<keyword evidence="3" id="KW-1185">Reference proteome</keyword>
<name>A0A8S1E550_9INSE</name>
<dbReference type="Proteomes" id="UP000494165">
    <property type="component" value="Unassembled WGS sequence"/>
</dbReference>
<dbReference type="AlphaFoldDB" id="A0A8S1E550"/>
<feature type="region of interest" description="Disordered" evidence="1">
    <location>
        <begin position="1"/>
        <end position="25"/>
    </location>
</feature>
<organism evidence="2 3">
    <name type="scientific">Cloeon dipterum</name>
    <dbReference type="NCBI Taxonomy" id="197152"/>
    <lineage>
        <taxon>Eukaryota</taxon>
        <taxon>Metazoa</taxon>
        <taxon>Ecdysozoa</taxon>
        <taxon>Arthropoda</taxon>
        <taxon>Hexapoda</taxon>
        <taxon>Insecta</taxon>
        <taxon>Pterygota</taxon>
        <taxon>Palaeoptera</taxon>
        <taxon>Ephemeroptera</taxon>
        <taxon>Pisciforma</taxon>
        <taxon>Baetidae</taxon>
        <taxon>Cloeon</taxon>
    </lineage>
</organism>
<comment type="caution">
    <text evidence="2">The sequence shown here is derived from an EMBL/GenBank/DDBJ whole genome shotgun (WGS) entry which is preliminary data.</text>
</comment>
<dbReference type="EMBL" id="CADEPI010000399">
    <property type="protein sequence ID" value="CAB3385216.1"/>
    <property type="molecule type" value="Genomic_DNA"/>
</dbReference>
<evidence type="ECO:0000313" key="2">
    <source>
        <dbReference type="EMBL" id="CAB3385216.1"/>
    </source>
</evidence>
<evidence type="ECO:0000313" key="3">
    <source>
        <dbReference type="Proteomes" id="UP000494165"/>
    </source>
</evidence>
<accession>A0A8S1E550</accession>
<reference evidence="2 3" key="1">
    <citation type="submission" date="2020-04" db="EMBL/GenBank/DDBJ databases">
        <authorList>
            <person name="Alioto T."/>
            <person name="Alioto T."/>
            <person name="Gomez Garrido J."/>
        </authorList>
    </citation>
    <scope>NUCLEOTIDE SEQUENCE [LARGE SCALE GENOMIC DNA]</scope>
</reference>
<proteinExistence type="predicted"/>
<gene>
    <name evidence="2" type="ORF">CLODIP_2_CD02027</name>
</gene>